<feature type="domain" description="Mur ligase C-terminal" evidence="16">
    <location>
        <begin position="308"/>
        <end position="437"/>
    </location>
</feature>
<dbReference type="Proteomes" id="UP000325292">
    <property type="component" value="Chromosome"/>
</dbReference>
<dbReference type="InterPro" id="IPR050061">
    <property type="entry name" value="MurCDEF_pg_biosynth"/>
</dbReference>
<comment type="function">
    <text evidence="14">Cell wall formation.</text>
</comment>
<keyword evidence="5 14" id="KW-0436">Ligase</keyword>
<dbReference type="InterPro" id="IPR036565">
    <property type="entry name" value="Mur-like_cat_sf"/>
</dbReference>
<comment type="catalytic activity">
    <reaction evidence="13 14">
        <text>UDP-N-acetyl-alpha-D-muramate + L-alanine + ATP = UDP-N-acetyl-alpha-D-muramoyl-L-alanine + ADP + phosphate + H(+)</text>
        <dbReference type="Rhea" id="RHEA:23372"/>
        <dbReference type="ChEBI" id="CHEBI:15378"/>
        <dbReference type="ChEBI" id="CHEBI:30616"/>
        <dbReference type="ChEBI" id="CHEBI:43474"/>
        <dbReference type="ChEBI" id="CHEBI:57972"/>
        <dbReference type="ChEBI" id="CHEBI:70757"/>
        <dbReference type="ChEBI" id="CHEBI:83898"/>
        <dbReference type="ChEBI" id="CHEBI:456216"/>
        <dbReference type="EC" id="6.3.2.8"/>
    </reaction>
</comment>
<evidence type="ECO:0000259" key="16">
    <source>
        <dbReference type="Pfam" id="PF02875"/>
    </source>
</evidence>
<dbReference type="Gene3D" id="3.90.190.20">
    <property type="entry name" value="Mur ligase, C-terminal domain"/>
    <property type="match status" value="1"/>
</dbReference>
<evidence type="ECO:0000256" key="10">
    <source>
        <dbReference type="ARBA" id="ARBA00022984"/>
    </source>
</evidence>
<reference evidence="18 19" key="1">
    <citation type="journal article" date="2019" name="Sci. Rep.">
        <title>Sulfobacillus thermotolerans: new insights into resistance and metabolic capacities of acidophilic chemolithotrophs.</title>
        <authorList>
            <person name="Panyushkina A.E."/>
            <person name="Babenko V.V."/>
            <person name="Nikitina A.S."/>
            <person name="Selezneva O.V."/>
            <person name="Tsaplina I.A."/>
            <person name="Letarova M.A."/>
            <person name="Kostryukova E.S."/>
            <person name="Letarov A.V."/>
        </authorList>
    </citation>
    <scope>NUCLEOTIDE SEQUENCE [LARGE SCALE GENOMIC DNA]</scope>
    <source>
        <strain evidence="18 19">Kr1</strain>
    </source>
</reference>
<dbReference type="EC" id="6.3.2.8" evidence="3 14"/>
<dbReference type="Pfam" id="PF02875">
    <property type="entry name" value="Mur_ligase_C"/>
    <property type="match status" value="1"/>
</dbReference>
<comment type="subcellular location">
    <subcellularLocation>
        <location evidence="1 14">Cytoplasm</location>
    </subcellularLocation>
</comment>
<comment type="pathway">
    <text evidence="2 14">Cell wall biogenesis; peptidoglycan biosynthesis.</text>
</comment>
<dbReference type="PANTHER" id="PTHR43445">
    <property type="entry name" value="UDP-N-ACETYLMURAMATE--L-ALANINE LIGASE-RELATED"/>
    <property type="match status" value="1"/>
</dbReference>
<dbReference type="InterPro" id="IPR036615">
    <property type="entry name" value="Mur_ligase_C_dom_sf"/>
</dbReference>
<dbReference type="PANTHER" id="PTHR43445:SF3">
    <property type="entry name" value="UDP-N-ACETYLMURAMATE--L-ALANINE LIGASE"/>
    <property type="match status" value="1"/>
</dbReference>
<dbReference type="Pfam" id="PF08245">
    <property type="entry name" value="Mur_ligase_M"/>
    <property type="match status" value="1"/>
</dbReference>
<dbReference type="SUPFAM" id="SSF53244">
    <property type="entry name" value="MurD-like peptide ligases, peptide-binding domain"/>
    <property type="match status" value="1"/>
</dbReference>
<dbReference type="GO" id="GO:0016874">
    <property type="term" value="F:ligase activity"/>
    <property type="evidence" value="ECO:0007669"/>
    <property type="project" value="UniProtKB-KW"/>
</dbReference>
<protein>
    <recommendedName>
        <fullName evidence="3 14">UDP-N-acetylmuramate--L-alanine ligase</fullName>
        <ecNumber evidence="3 14">6.3.2.8</ecNumber>
    </recommendedName>
    <alternativeName>
        <fullName evidence="14">UDP-N-acetylmuramoyl-L-alanine synthetase</fullName>
    </alternativeName>
</protein>
<dbReference type="InterPro" id="IPR005758">
    <property type="entry name" value="UDP-N-AcMur_Ala_ligase_MurC"/>
</dbReference>
<evidence type="ECO:0000256" key="6">
    <source>
        <dbReference type="ARBA" id="ARBA00022618"/>
    </source>
</evidence>
<evidence type="ECO:0000256" key="4">
    <source>
        <dbReference type="ARBA" id="ARBA00022490"/>
    </source>
</evidence>
<evidence type="ECO:0000256" key="14">
    <source>
        <dbReference type="HAMAP-Rule" id="MF_00046"/>
    </source>
</evidence>
<dbReference type="HAMAP" id="MF_00046">
    <property type="entry name" value="MurC"/>
    <property type="match status" value="1"/>
</dbReference>
<evidence type="ECO:0000256" key="3">
    <source>
        <dbReference type="ARBA" id="ARBA00012211"/>
    </source>
</evidence>
<dbReference type="Pfam" id="PF01225">
    <property type="entry name" value="Mur_ligase"/>
    <property type="match status" value="1"/>
</dbReference>
<dbReference type="NCBIfam" id="TIGR01082">
    <property type="entry name" value="murC"/>
    <property type="match status" value="1"/>
</dbReference>
<evidence type="ECO:0000256" key="7">
    <source>
        <dbReference type="ARBA" id="ARBA00022741"/>
    </source>
</evidence>
<keyword evidence="11 14" id="KW-0131">Cell cycle</keyword>
<feature type="domain" description="Mur ligase N-terminal catalytic" evidence="15">
    <location>
        <begin position="3"/>
        <end position="101"/>
    </location>
</feature>
<evidence type="ECO:0000256" key="5">
    <source>
        <dbReference type="ARBA" id="ARBA00022598"/>
    </source>
</evidence>
<keyword evidence="4 14" id="KW-0963">Cytoplasm</keyword>
<feature type="binding site" evidence="14">
    <location>
        <begin position="108"/>
        <end position="114"/>
    </location>
    <ligand>
        <name>ATP</name>
        <dbReference type="ChEBI" id="CHEBI:30616"/>
    </ligand>
</feature>
<organism evidence="18 19">
    <name type="scientific">Sulfobacillus thermotolerans</name>
    <dbReference type="NCBI Taxonomy" id="338644"/>
    <lineage>
        <taxon>Bacteria</taxon>
        <taxon>Bacillati</taxon>
        <taxon>Bacillota</taxon>
        <taxon>Clostridia</taxon>
        <taxon>Eubacteriales</taxon>
        <taxon>Clostridiales Family XVII. Incertae Sedis</taxon>
        <taxon>Sulfobacillus</taxon>
    </lineage>
</organism>
<evidence type="ECO:0000256" key="12">
    <source>
        <dbReference type="ARBA" id="ARBA00023316"/>
    </source>
</evidence>
<evidence type="ECO:0000256" key="2">
    <source>
        <dbReference type="ARBA" id="ARBA00004752"/>
    </source>
</evidence>
<name>A0ABM6RRE1_9FIRM</name>
<keyword evidence="9 14" id="KW-0133">Cell shape</keyword>
<sequence>MTHVHFIGIGGYSMSGLALLLKHQGYEVTGSDVNPSSRTERVERQGITVQYVHRPENVAGADWVVYNTDVAEDNPERAEAVRLGIPLYHRSEILARVLEGFEAITVSGTHGKTTTTTMIGTILQDAGADPAVLVGGEVAQFEGNVRVGHGRYAVAEADESDGTFLRYHPWVAVATNVEPEHLDHYDGSFDALQQAFAVYLNKVPDTGLAVIGIDNPVLRTISQTLAVPFVTYGLTEEAMLRATNIQLTPALTRYTVMWQNQPVGTATLAVPGVHNVVNSLAALAVAHHTGIAWDDALQSLATFSNAQRRFQVIVDTPVMIVDDYAHHPTEIRSTLQACRQRTPGRIFALFQPQRYIRTKNLWTEFTHAFDDADELYLTEIYAPPGEAPIAGVSGERLAQAIADQGKTVHFRPDMFSVVEDVLGRMVPGDTFITMGAGNVYMVGRELAKKLEASDVAGSGL</sequence>
<evidence type="ECO:0000256" key="13">
    <source>
        <dbReference type="ARBA" id="ARBA00047833"/>
    </source>
</evidence>
<keyword evidence="6 14" id="KW-0132">Cell division</keyword>
<keyword evidence="7 14" id="KW-0547">Nucleotide-binding</keyword>
<proteinExistence type="inferred from homology"/>
<feature type="domain" description="Mur ligase central" evidence="17">
    <location>
        <begin position="106"/>
        <end position="286"/>
    </location>
</feature>
<gene>
    <name evidence="14" type="primary">murC</name>
    <name evidence="18" type="ORF">BXT84_08575</name>
</gene>
<evidence type="ECO:0000256" key="9">
    <source>
        <dbReference type="ARBA" id="ARBA00022960"/>
    </source>
</evidence>
<keyword evidence="19" id="KW-1185">Reference proteome</keyword>
<evidence type="ECO:0000259" key="15">
    <source>
        <dbReference type="Pfam" id="PF01225"/>
    </source>
</evidence>
<evidence type="ECO:0000259" key="17">
    <source>
        <dbReference type="Pfam" id="PF08245"/>
    </source>
</evidence>
<dbReference type="SUPFAM" id="SSF51984">
    <property type="entry name" value="MurCD N-terminal domain"/>
    <property type="match status" value="1"/>
</dbReference>
<dbReference type="EMBL" id="CP019454">
    <property type="protein sequence ID" value="AUW93996.1"/>
    <property type="molecule type" value="Genomic_DNA"/>
</dbReference>
<comment type="similarity">
    <text evidence="14">Belongs to the MurCDEF family.</text>
</comment>
<evidence type="ECO:0000313" key="19">
    <source>
        <dbReference type="Proteomes" id="UP000325292"/>
    </source>
</evidence>
<dbReference type="InterPro" id="IPR000713">
    <property type="entry name" value="Mur_ligase_N"/>
</dbReference>
<evidence type="ECO:0000256" key="1">
    <source>
        <dbReference type="ARBA" id="ARBA00004496"/>
    </source>
</evidence>
<keyword evidence="8 14" id="KW-0067">ATP-binding</keyword>
<dbReference type="Gene3D" id="3.40.1190.10">
    <property type="entry name" value="Mur-like, catalytic domain"/>
    <property type="match status" value="1"/>
</dbReference>
<keyword evidence="10 14" id="KW-0573">Peptidoglycan synthesis</keyword>
<evidence type="ECO:0000313" key="18">
    <source>
        <dbReference type="EMBL" id="AUW93996.1"/>
    </source>
</evidence>
<dbReference type="InterPro" id="IPR004101">
    <property type="entry name" value="Mur_ligase_C"/>
</dbReference>
<keyword evidence="12 14" id="KW-0961">Cell wall biogenesis/degradation</keyword>
<dbReference type="Gene3D" id="3.40.50.720">
    <property type="entry name" value="NAD(P)-binding Rossmann-like Domain"/>
    <property type="match status" value="1"/>
</dbReference>
<accession>A0ABM6RRE1</accession>
<evidence type="ECO:0000256" key="8">
    <source>
        <dbReference type="ARBA" id="ARBA00022840"/>
    </source>
</evidence>
<dbReference type="SUPFAM" id="SSF53623">
    <property type="entry name" value="MurD-like peptide ligases, catalytic domain"/>
    <property type="match status" value="1"/>
</dbReference>
<dbReference type="InterPro" id="IPR013221">
    <property type="entry name" value="Mur_ligase_cen"/>
</dbReference>
<evidence type="ECO:0000256" key="11">
    <source>
        <dbReference type="ARBA" id="ARBA00023306"/>
    </source>
</evidence>